<proteinExistence type="predicted"/>
<evidence type="ECO:0000313" key="3">
    <source>
        <dbReference type="Proteomes" id="UP001165962"/>
    </source>
</evidence>
<feature type="domain" description="Amidase" evidence="1">
    <location>
        <begin position="25"/>
        <end position="442"/>
    </location>
</feature>
<comment type="caution">
    <text evidence="2">The sequence shown here is derived from an EMBL/GenBank/DDBJ whole genome shotgun (WGS) entry which is preliminary data.</text>
</comment>
<dbReference type="InterPro" id="IPR000120">
    <property type="entry name" value="Amidase"/>
</dbReference>
<dbReference type="InterPro" id="IPR023631">
    <property type="entry name" value="Amidase_dom"/>
</dbReference>
<dbReference type="Proteomes" id="UP001165962">
    <property type="component" value="Unassembled WGS sequence"/>
</dbReference>
<reference evidence="2" key="1">
    <citation type="submission" date="2020-03" db="EMBL/GenBank/DDBJ databases">
        <title>Draft sequencing of Paenibacilllus sp. S3N08.</title>
        <authorList>
            <person name="Kim D.-U."/>
        </authorList>
    </citation>
    <scope>NUCLEOTIDE SEQUENCE</scope>
    <source>
        <strain evidence="2">S3N08</strain>
    </source>
</reference>
<evidence type="ECO:0000259" key="1">
    <source>
        <dbReference type="Pfam" id="PF01425"/>
    </source>
</evidence>
<dbReference type="InterPro" id="IPR036928">
    <property type="entry name" value="AS_sf"/>
</dbReference>
<dbReference type="Pfam" id="PF01425">
    <property type="entry name" value="Amidase"/>
    <property type="match status" value="1"/>
</dbReference>
<dbReference type="PANTHER" id="PTHR11895">
    <property type="entry name" value="TRANSAMIDASE"/>
    <property type="match status" value="1"/>
</dbReference>
<keyword evidence="3" id="KW-1185">Reference proteome</keyword>
<gene>
    <name evidence="2" type="ORF">G9U52_18070</name>
</gene>
<dbReference type="Gene3D" id="3.90.1300.10">
    <property type="entry name" value="Amidase signature (AS) domain"/>
    <property type="match status" value="1"/>
</dbReference>
<dbReference type="RefSeq" id="WP_166152036.1">
    <property type="nucleotide sequence ID" value="NZ_JAAOIW010000006.1"/>
</dbReference>
<dbReference type="EMBL" id="JAAOIW010000006">
    <property type="protein sequence ID" value="NHN31744.1"/>
    <property type="molecule type" value="Genomic_DNA"/>
</dbReference>
<evidence type="ECO:0000313" key="2">
    <source>
        <dbReference type="EMBL" id="NHN31744.1"/>
    </source>
</evidence>
<dbReference type="SUPFAM" id="SSF75304">
    <property type="entry name" value="Amidase signature (AS) enzymes"/>
    <property type="match status" value="1"/>
</dbReference>
<name>A0ABX0J975_9BACL</name>
<sequence length="479" mass="52357">MVRDTPSTIKETAALIQSRQLSPVELLTDSLERISKYEPVLNTFICVMADEAMEQAKLAEMAIMSGNYKGLLHGIPLSIKDIIAYADVPMTNGSRVAPDHMPPYHATVTRKLIDAGAVVVGKAHLFEYAFLAAHPHYGWTKNPWDIKRITGGSSSGSAAGVQAGFVLGSIGTDTGGSIRMPASLCGVVGLKPTFGRVSRYGVTPLSMTLDHVGPLARTCVDAAILLQTMAGYDPKDESSYQELSWKGNQFLQLDSLQGKKLGIPNGYYYENLDPDVRLVIQQALKVMESLGAELIPVDLDKLLESRTASRLILSSEAYRYHKKDLEGGRSGYGAKLRLSLEMMGRQYSVEDYHQALMLREKMKMRFHALFNQVDAIITPTMSAVALSKIAHDNALPFSQPNFTSIANYVGLPAITIPAGFSSDHLPIGLQLIGAPFDEGGILTIGHVYEKSVQWHSEIPDETSWVVQEESTTWPDGKSI</sequence>
<dbReference type="PANTHER" id="PTHR11895:SF176">
    <property type="entry name" value="AMIDASE AMID-RELATED"/>
    <property type="match status" value="1"/>
</dbReference>
<organism evidence="2 3">
    <name type="scientific">Paenibacillus agricola</name>
    <dbReference type="NCBI Taxonomy" id="2716264"/>
    <lineage>
        <taxon>Bacteria</taxon>
        <taxon>Bacillati</taxon>
        <taxon>Bacillota</taxon>
        <taxon>Bacilli</taxon>
        <taxon>Bacillales</taxon>
        <taxon>Paenibacillaceae</taxon>
        <taxon>Paenibacillus</taxon>
    </lineage>
</organism>
<protein>
    <submittedName>
        <fullName evidence="2">Amidase</fullName>
    </submittedName>
</protein>
<accession>A0ABX0J975</accession>